<sequence>MQVPTVPMITRFIEILFAVIILSVYYGTDTLFKVKGYSDTTTNPDDCKYAGDNFGQFVMIGGLVLGIVMTGVTMLLEKSKIFAMAIVVYNVAWFVFYLSAAILILNYWSGNSDDENWDNFCTNEIANGDADKLKKMKNGGLTIGSFMLFQDVLLLINTGFVFMAAKD</sequence>
<evidence type="ECO:0000256" key="1">
    <source>
        <dbReference type="SAM" id="Phobius"/>
    </source>
</evidence>
<reference evidence="2 3" key="1">
    <citation type="journal article" date="2019" name="PLoS Biol.">
        <title>Sex chromosomes control vertical transmission of feminizing Wolbachia symbionts in an isopod.</title>
        <authorList>
            <person name="Becking T."/>
            <person name="Chebbi M.A."/>
            <person name="Giraud I."/>
            <person name="Moumen B."/>
            <person name="Laverre T."/>
            <person name="Caubet Y."/>
            <person name="Peccoud J."/>
            <person name="Gilbert C."/>
            <person name="Cordaux R."/>
        </authorList>
    </citation>
    <scope>NUCLEOTIDE SEQUENCE [LARGE SCALE GENOMIC DNA]</scope>
    <source>
        <strain evidence="2">ANa2</strain>
        <tissue evidence="2">Whole body excluding digestive tract and cuticle</tissue>
    </source>
</reference>
<feature type="transmembrane region" description="Helical" evidence="1">
    <location>
        <begin position="54"/>
        <end position="76"/>
    </location>
</feature>
<protein>
    <recommendedName>
        <fullName evidence="4">MARVEL domain-containing protein</fullName>
    </recommendedName>
</protein>
<feature type="transmembrane region" description="Helical" evidence="1">
    <location>
        <begin position="88"/>
        <end position="108"/>
    </location>
</feature>
<feature type="transmembrane region" description="Helical" evidence="1">
    <location>
        <begin position="143"/>
        <end position="165"/>
    </location>
</feature>
<dbReference type="Proteomes" id="UP000326759">
    <property type="component" value="Unassembled WGS sequence"/>
</dbReference>
<organism evidence="2 3">
    <name type="scientific">Armadillidium nasatum</name>
    <dbReference type="NCBI Taxonomy" id="96803"/>
    <lineage>
        <taxon>Eukaryota</taxon>
        <taxon>Metazoa</taxon>
        <taxon>Ecdysozoa</taxon>
        <taxon>Arthropoda</taxon>
        <taxon>Crustacea</taxon>
        <taxon>Multicrustacea</taxon>
        <taxon>Malacostraca</taxon>
        <taxon>Eumalacostraca</taxon>
        <taxon>Peracarida</taxon>
        <taxon>Isopoda</taxon>
        <taxon>Oniscidea</taxon>
        <taxon>Crinocheta</taxon>
        <taxon>Armadillidiidae</taxon>
        <taxon>Armadillidium</taxon>
    </lineage>
</organism>
<evidence type="ECO:0000313" key="3">
    <source>
        <dbReference type="Proteomes" id="UP000326759"/>
    </source>
</evidence>
<feature type="transmembrane region" description="Helical" evidence="1">
    <location>
        <begin position="12"/>
        <end position="28"/>
    </location>
</feature>
<accession>A0A5N5TGM0</accession>
<proteinExistence type="predicted"/>
<gene>
    <name evidence="2" type="ORF">Anas_02620</name>
</gene>
<keyword evidence="1" id="KW-1133">Transmembrane helix</keyword>
<keyword evidence="1" id="KW-0812">Transmembrane</keyword>
<comment type="caution">
    <text evidence="2">The sequence shown here is derived from an EMBL/GenBank/DDBJ whole genome shotgun (WGS) entry which is preliminary data.</text>
</comment>
<evidence type="ECO:0008006" key="4">
    <source>
        <dbReference type="Google" id="ProtNLM"/>
    </source>
</evidence>
<dbReference type="EMBL" id="SEYY01001546">
    <property type="protein sequence ID" value="KAB7505238.1"/>
    <property type="molecule type" value="Genomic_DNA"/>
</dbReference>
<keyword evidence="1" id="KW-0472">Membrane</keyword>
<evidence type="ECO:0000313" key="2">
    <source>
        <dbReference type="EMBL" id="KAB7505238.1"/>
    </source>
</evidence>
<name>A0A5N5TGM0_9CRUS</name>
<keyword evidence="3" id="KW-1185">Reference proteome</keyword>
<dbReference type="AlphaFoldDB" id="A0A5N5TGM0"/>